<dbReference type="InterPro" id="IPR001028">
    <property type="entry name" value="Gprt_PLipase_D"/>
</dbReference>
<dbReference type="Gene3D" id="2.130.10.130">
    <property type="entry name" value="Integrin alpha, N-terminal"/>
    <property type="match status" value="3"/>
</dbReference>
<dbReference type="PANTHER" id="PTHR23221">
    <property type="entry name" value="GLYCOSYLPHOSPHATIDYLINOSITOL PHOSPHOLIPASE D"/>
    <property type="match status" value="1"/>
</dbReference>
<proteinExistence type="inferred from homology"/>
<feature type="repeat" description="FG-GAP" evidence="12">
    <location>
        <begin position="720"/>
        <end position="786"/>
    </location>
</feature>
<keyword evidence="8" id="KW-0378">Hydrolase</keyword>
<evidence type="ECO:0000256" key="4">
    <source>
        <dbReference type="ARBA" id="ARBA00015988"/>
    </source>
</evidence>
<dbReference type="SUPFAM" id="SSF69318">
    <property type="entry name" value="Integrin alpha N-terminal domain"/>
    <property type="match status" value="1"/>
</dbReference>
<sequence>MMRFKPIADIYWPNLLTLTHFCLAYLFYNTGVHACGGVTHIEISYRALSGYHDTYGPLSYDTIVRENQDALEAGSVFPDSFYSNFCFDGKFHDVSEDTHWTPFINASINYIIKNYPKPWDQKTLKLVAFIMGIMSHQVADVSWHALGIDQGFLVAMAGTNYHGDFPSAHSDGDLGGDVLNLFQLNLNYSDIIGEWYVPVGDVLNIYQDYYGKEAINKTVVVTCTKLMYLVKIAERVLVKKYFPITAKKSPFIVNELYRYFLGGITDMAAWTQRIWKHLTYALEFGSKDCNMDHNPLFFRCNHTKLTSPSRMKRTFRNNIVYNSAKTIGLSMNDVVVDLHSRGMHLKPASSLKKKLQMFADETLENKENLYTKTPQASGVEYPTAVFTIGIEYAGLGWAYAVADLNKDGNEDVVIGCPGYMDPASQQQTGTAFILFGTDNGLNTSITDITKAADIQIQGPLDSFSSNSCFGSSVAIFDMDQDGKLDIAIGAPSFGSSNLTYNGKVFVYAPVDSKSYSLKAFMDCPDVYCTLGTTLRSEDINSDNYSDLLISSPFAPGGGVQRGMVTAVLSDRKYAGKMDLHLTMSTTILHGTQNYSWFGYSLAIKKISDRNETYIAIGEPNLRKCARTNCSFDPNDVQAIGQVHINSVSGSNIIPGPLILGQQQFQMLGGQLDIGRPFDQATDVIAVASTGQDVKGSVSGVPLDLEQAGSLYLYNLSDPQQPITIFNGDRKFARFGATVKFTDTNRDGVDDLIIGAPLRTDDITEELTGAQQGRVYVWLGGPSFPRGDATSKCGPFYSIEPCPGFKASRELGFKEDLARFGSQFAVLRFRKKTQLLVTAEHSSLKARLAGAIGVFEL</sequence>
<comment type="caution">
    <text evidence="14">The sequence shown here is derived from an EMBL/GenBank/DDBJ whole genome shotgun (WGS) entry which is preliminary data.</text>
</comment>
<evidence type="ECO:0000256" key="12">
    <source>
        <dbReference type="PROSITE-ProRule" id="PRU00803"/>
    </source>
</evidence>
<dbReference type="InterPro" id="IPR029002">
    <property type="entry name" value="PLPC/GPLD1"/>
</dbReference>
<dbReference type="EC" id="3.1.4.50" evidence="3"/>
<keyword evidence="6" id="KW-0732">Signal</keyword>
<keyword evidence="5" id="KW-0964">Secreted</keyword>
<accession>A0AAV2I4H7</accession>
<feature type="repeat" description="FG-GAP" evidence="12">
    <location>
        <begin position="380"/>
        <end position="443"/>
    </location>
</feature>
<keyword evidence="15" id="KW-1185">Reference proteome</keyword>
<evidence type="ECO:0000313" key="15">
    <source>
        <dbReference type="Proteomes" id="UP001497497"/>
    </source>
</evidence>
<dbReference type="GO" id="GO:0004621">
    <property type="term" value="F:glycosylphosphatidylinositol phospholipase D activity"/>
    <property type="evidence" value="ECO:0007669"/>
    <property type="project" value="UniProtKB-EC"/>
</dbReference>
<keyword evidence="7" id="KW-0677">Repeat</keyword>
<evidence type="ECO:0000256" key="3">
    <source>
        <dbReference type="ARBA" id="ARBA00012284"/>
    </source>
</evidence>
<organism evidence="14 15">
    <name type="scientific">Lymnaea stagnalis</name>
    <name type="common">Great pond snail</name>
    <name type="synonym">Helix stagnalis</name>
    <dbReference type="NCBI Taxonomy" id="6523"/>
    <lineage>
        <taxon>Eukaryota</taxon>
        <taxon>Metazoa</taxon>
        <taxon>Spiralia</taxon>
        <taxon>Lophotrochozoa</taxon>
        <taxon>Mollusca</taxon>
        <taxon>Gastropoda</taxon>
        <taxon>Heterobranchia</taxon>
        <taxon>Euthyneura</taxon>
        <taxon>Panpulmonata</taxon>
        <taxon>Hygrophila</taxon>
        <taxon>Lymnaeoidea</taxon>
        <taxon>Lymnaeidae</taxon>
        <taxon>Lymnaea</taxon>
    </lineage>
</organism>
<dbReference type="InterPro" id="IPR013517">
    <property type="entry name" value="FG-GAP"/>
</dbReference>
<dbReference type="InterPro" id="IPR028994">
    <property type="entry name" value="Integrin_alpha_N"/>
</dbReference>
<evidence type="ECO:0000256" key="7">
    <source>
        <dbReference type="ARBA" id="ARBA00022737"/>
    </source>
</evidence>
<evidence type="ECO:0000256" key="9">
    <source>
        <dbReference type="ARBA" id="ARBA00023180"/>
    </source>
</evidence>
<dbReference type="GO" id="GO:0031012">
    <property type="term" value="C:extracellular matrix"/>
    <property type="evidence" value="ECO:0007669"/>
    <property type="project" value="TreeGrafter"/>
</dbReference>
<dbReference type="GO" id="GO:0005615">
    <property type="term" value="C:extracellular space"/>
    <property type="evidence" value="ECO:0007669"/>
    <property type="project" value="TreeGrafter"/>
</dbReference>
<evidence type="ECO:0000256" key="1">
    <source>
        <dbReference type="ARBA" id="ARBA00004613"/>
    </source>
</evidence>
<evidence type="ECO:0000259" key="13">
    <source>
        <dbReference type="Pfam" id="PF00882"/>
    </source>
</evidence>
<dbReference type="EMBL" id="CAXITT010000369">
    <property type="protein sequence ID" value="CAL1540071.1"/>
    <property type="molecule type" value="Genomic_DNA"/>
</dbReference>
<feature type="repeat" description="FG-GAP" evidence="12">
    <location>
        <begin position="455"/>
        <end position="516"/>
    </location>
</feature>
<dbReference type="InterPro" id="IPR013519">
    <property type="entry name" value="Int_alpha_beta-p"/>
</dbReference>
<dbReference type="PRINTS" id="PR00718">
    <property type="entry name" value="PHPHLIPASED"/>
</dbReference>
<evidence type="ECO:0000256" key="6">
    <source>
        <dbReference type="ARBA" id="ARBA00022729"/>
    </source>
</evidence>
<name>A0AAV2I4H7_LYMST</name>
<comment type="catalytic activity">
    <reaction evidence="11">
        <text>a 6-(alpha-D-glucosaminyl)-1-(1,2-diacyl-sn-glycero-3-phospho)-1D-myo-inositol + H2O = 6-(alpha-D-glucosaminyl)-1D-myo-inositol + a 1,2-diacyl-sn-glycero-3-phosphate + H(+)</text>
        <dbReference type="Rhea" id="RHEA:10832"/>
        <dbReference type="ChEBI" id="CHEBI:15377"/>
        <dbReference type="ChEBI" id="CHEBI:15378"/>
        <dbReference type="ChEBI" id="CHEBI:57997"/>
        <dbReference type="ChEBI" id="CHEBI:58608"/>
        <dbReference type="ChEBI" id="CHEBI:58700"/>
        <dbReference type="EC" id="3.1.4.50"/>
    </reaction>
</comment>
<dbReference type="PROSITE" id="PS51470">
    <property type="entry name" value="FG_GAP"/>
    <property type="match status" value="3"/>
</dbReference>
<evidence type="ECO:0000256" key="2">
    <source>
        <dbReference type="ARBA" id="ARBA00008652"/>
    </source>
</evidence>
<dbReference type="Pfam" id="PF00882">
    <property type="entry name" value="Zn_dep_PLPC"/>
    <property type="match status" value="1"/>
</dbReference>
<dbReference type="Proteomes" id="UP001497497">
    <property type="component" value="Unassembled WGS sequence"/>
</dbReference>
<evidence type="ECO:0000256" key="10">
    <source>
        <dbReference type="ARBA" id="ARBA00029753"/>
    </source>
</evidence>
<comment type="subcellular location">
    <subcellularLocation>
        <location evidence="1">Secreted</location>
    </subcellularLocation>
</comment>
<keyword evidence="9" id="KW-0325">Glycoprotein</keyword>
<comment type="similarity">
    <text evidence="2">Belongs to the GPLD1 family.</text>
</comment>
<evidence type="ECO:0000256" key="11">
    <source>
        <dbReference type="ARBA" id="ARBA00093237"/>
    </source>
</evidence>
<protein>
    <recommendedName>
        <fullName evidence="4">Phosphatidylinositol-glycan-specific phospholipase D</fullName>
        <ecNumber evidence="3">3.1.4.50</ecNumber>
    </recommendedName>
    <alternativeName>
        <fullName evidence="10">Glycosyl-phosphatidylinositol-specific phospholipase D</fullName>
    </alternativeName>
</protein>
<dbReference type="PANTHER" id="PTHR23221:SF7">
    <property type="entry name" value="PHOSPHATIDYLINOSITOL-GLYCAN-SPECIFIC PHOSPHOLIPASE D"/>
    <property type="match status" value="1"/>
</dbReference>
<reference evidence="14 15" key="1">
    <citation type="submission" date="2024-04" db="EMBL/GenBank/DDBJ databases">
        <authorList>
            <consortium name="Genoscope - CEA"/>
            <person name="William W."/>
        </authorList>
    </citation>
    <scope>NUCLEOTIDE SEQUENCE [LARGE SCALE GENOMIC DNA]</scope>
</reference>
<evidence type="ECO:0000256" key="5">
    <source>
        <dbReference type="ARBA" id="ARBA00022525"/>
    </source>
</evidence>
<dbReference type="AlphaFoldDB" id="A0AAV2I4H7"/>
<evidence type="ECO:0000256" key="8">
    <source>
        <dbReference type="ARBA" id="ARBA00022801"/>
    </source>
</evidence>
<dbReference type="SMART" id="SM00191">
    <property type="entry name" value="Int_alpha"/>
    <property type="match status" value="6"/>
</dbReference>
<feature type="domain" description="Phospholipase C/D" evidence="13">
    <location>
        <begin position="39"/>
        <end position="229"/>
    </location>
</feature>
<evidence type="ECO:0000313" key="14">
    <source>
        <dbReference type="EMBL" id="CAL1540071.1"/>
    </source>
</evidence>
<gene>
    <name evidence="14" type="ORF">GSLYS_00013804001</name>
</gene>
<dbReference type="Pfam" id="PF01839">
    <property type="entry name" value="FG-GAP"/>
    <property type="match status" value="2"/>
</dbReference>